<reference evidence="2" key="1">
    <citation type="submission" date="2023-11" db="EMBL/GenBank/DDBJ databases">
        <title>Genome assemblies of two species of porcelain crab, Petrolisthes cinctipes and Petrolisthes manimaculis (Anomura: Porcellanidae).</title>
        <authorList>
            <person name="Angst P."/>
        </authorList>
    </citation>
    <scope>NUCLEOTIDE SEQUENCE</scope>
    <source>
        <strain evidence="2">PB745_02</strain>
        <tissue evidence="2">Gill</tissue>
    </source>
</reference>
<organism evidence="2 3">
    <name type="scientific">Petrolisthes manimaculis</name>
    <dbReference type="NCBI Taxonomy" id="1843537"/>
    <lineage>
        <taxon>Eukaryota</taxon>
        <taxon>Metazoa</taxon>
        <taxon>Ecdysozoa</taxon>
        <taxon>Arthropoda</taxon>
        <taxon>Crustacea</taxon>
        <taxon>Multicrustacea</taxon>
        <taxon>Malacostraca</taxon>
        <taxon>Eumalacostraca</taxon>
        <taxon>Eucarida</taxon>
        <taxon>Decapoda</taxon>
        <taxon>Pleocyemata</taxon>
        <taxon>Anomura</taxon>
        <taxon>Galatheoidea</taxon>
        <taxon>Porcellanidae</taxon>
        <taxon>Petrolisthes</taxon>
    </lineage>
</organism>
<evidence type="ECO:0000313" key="2">
    <source>
        <dbReference type="EMBL" id="KAK4290840.1"/>
    </source>
</evidence>
<dbReference type="Proteomes" id="UP001292094">
    <property type="component" value="Unassembled WGS sequence"/>
</dbReference>
<name>A0AAE1TPJ1_9EUCA</name>
<feature type="region of interest" description="Disordered" evidence="1">
    <location>
        <begin position="47"/>
        <end position="68"/>
    </location>
</feature>
<gene>
    <name evidence="2" type="ORF">Pmani_036299</name>
</gene>
<protein>
    <submittedName>
        <fullName evidence="2">Uncharacterized protein</fullName>
    </submittedName>
</protein>
<keyword evidence="3" id="KW-1185">Reference proteome</keyword>
<dbReference type="AlphaFoldDB" id="A0AAE1TPJ1"/>
<evidence type="ECO:0000256" key="1">
    <source>
        <dbReference type="SAM" id="MobiDB-lite"/>
    </source>
</evidence>
<accession>A0AAE1TPJ1</accession>
<dbReference type="EMBL" id="JAWZYT010005350">
    <property type="protein sequence ID" value="KAK4290840.1"/>
    <property type="molecule type" value="Genomic_DNA"/>
</dbReference>
<sequence>MRSGQIRGNKLQISTRQSCTQALEDSGESWSQSRNTLGRKSCIIANGPFPPAGPLEKPTPTCALSVPG</sequence>
<evidence type="ECO:0000313" key="3">
    <source>
        <dbReference type="Proteomes" id="UP001292094"/>
    </source>
</evidence>
<proteinExistence type="predicted"/>
<comment type="caution">
    <text evidence="2">The sequence shown here is derived from an EMBL/GenBank/DDBJ whole genome shotgun (WGS) entry which is preliminary data.</text>
</comment>